<feature type="domain" description="Homeobox" evidence="8">
    <location>
        <begin position="17"/>
        <end position="66"/>
    </location>
</feature>
<dbReference type="InterPro" id="IPR001356">
    <property type="entry name" value="HD"/>
</dbReference>
<dbReference type="GO" id="GO:0005634">
    <property type="term" value="C:nucleus"/>
    <property type="evidence" value="ECO:0007669"/>
    <property type="project" value="UniProtKB-SubCell"/>
</dbReference>
<accession>A0AA35T6P2</accession>
<keyword evidence="2 5" id="KW-0238">DNA-binding</keyword>
<feature type="region of interest" description="Disordered" evidence="7">
    <location>
        <begin position="1"/>
        <end position="22"/>
    </location>
</feature>
<dbReference type="Proteomes" id="UP001174909">
    <property type="component" value="Unassembled WGS sequence"/>
</dbReference>
<dbReference type="SUPFAM" id="SSF46689">
    <property type="entry name" value="Homeodomain-like"/>
    <property type="match status" value="1"/>
</dbReference>
<keyword evidence="4 5" id="KW-0539">Nucleus</keyword>
<evidence type="ECO:0000313" key="9">
    <source>
        <dbReference type="EMBL" id="CAI8041316.1"/>
    </source>
</evidence>
<keyword evidence="3 5" id="KW-0371">Homeobox</keyword>
<dbReference type="InterPro" id="IPR009057">
    <property type="entry name" value="Homeodomain-like_sf"/>
</dbReference>
<evidence type="ECO:0000313" key="10">
    <source>
        <dbReference type="Proteomes" id="UP001174909"/>
    </source>
</evidence>
<protein>
    <submittedName>
        <fullName evidence="9">Homeobox protein EgHBX4</fullName>
    </submittedName>
</protein>
<comment type="subcellular location">
    <subcellularLocation>
        <location evidence="1 5 6">Nucleus</location>
    </subcellularLocation>
</comment>
<dbReference type="SMART" id="SM00389">
    <property type="entry name" value="HOX"/>
    <property type="match status" value="1"/>
</dbReference>
<gene>
    <name evidence="9" type="ORF">GBAR_LOCUS22975</name>
</gene>
<evidence type="ECO:0000256" key="2">
    <source>
        <dbReference type="ARBA" id="ARBA00023125"/>
    </source>
</evidence>
<feature type="non-terminal residue" evidence="9">
    <location>
        <position position="66"/>
    </location>
</feature>
<dbReference type="Pfam" id="PF00046">
    <property type="entry name" value="Homeodomain"/>
    <property type="match status" value="1"/>
</dbReference>
<comment type="caution">
    <text evidence="9">The sequence shown here is derived from an EMBL/GenBank/DDBJ whole genome shotgun (WGS) entry which is preliminary data.</text>
</comment>
<keyword evidence="10" id="KW-1185">Reference proteome</keyword>
<dbReference type="AlphaFoldDB" id="A0AA35T6P2"/>
<evidence type="ECO:0000256" key="6">
    <source>
        <dbReference type="RuleBase" id="RU000682"/>
    </source>
</evidence>
<dbReference type="InterPro" id="IPR050877">
    <property type="entry name" value="EMX-VAX-Noto_Homeobox_TFs"/>
</dbReference>
<evidence type="ECO:0000256" key="4">
    <source>
        <dbReference type="ARBA" id="ARBA00023242"/>
    </source>
</evidence>
<sequence>MAIAKGSSFEGGEGAAASSKKPRTIFTPKQLLYLEEEFAKNQFPNMETRKKMAKTLDLTQQHIQVC</sequence>
<dbReference type="CDD" id="cd00086">
    <property type="entry name" value="homeodomain"/>
    <property type="match status" value="1"/>
</dbReference>
<evidence type="ECO:0000256" key="1">
    <source>
        <dbReference type="ARBA" id="ARBA00004123"/>
    </source>
</evidence>
<name>A0AA35T6P2_GEOBA</name>
<evidence type="ECO:0000256" key="5">
    <source>
        <dbReference type="PROSITE-ProRule" id="PRU00108"/>
    </source>
</evidence>
<organism evidence="9 10">
    <name type="scientific">Geodia barretti</name>
    <name type="common">Barrett's horny sponge</name>
    <dbReference type="NCBI Taxonomy" id="519541"/>
    <lineage>
        <taxon>Eukaryota</taxon>
        <taxon>Metazoa</taxon>
        <taxon>Porifera</taxon>
        <taxon>Demospongiae</taxon>
        <taxon>Heteroscleromorpha</taxon>
        <taxon>Tetractinellida</taxon>
        <taxon>Astrophorina</taxon>
        <taxon>Geodiidae</taxon>
        <taxon>Geodia</taxon>
    </lineage>
</organism>
<proteinExistence type="predicted"/>
<dbReference type="PANTHER" id="PTHR24339">
    <property type="entry name" value="HOMEOBOX PROTEIN EMX-RELATED"/>
    <property type="match status" value="1"/>
</dbReference>
<evidence type="ECO:0000256" key="7">
    <source>
        <dbReference type="SAM" id="MobiDB-lite"/>
    </source>
</evidence>
<evidence type="ECO:0000256" key="3">
    <source>
        <dbReference type="ARBA" id="ARBA00023155"/>
    </source>
</evidence>
<dbReference type="GO" id="GO:0000981">
    <property type="term" value="F:DNA-binding transcription factor activity, RNA polymerase II-specific"/>
    <property type="evidence" value="ECO:0007669"/>
    <property type="project" value="TreeGrafter"/>
</dbReference>
<dbReference type="PANTHER" id="PTHR24339:SF28">
    <property type="entry name" value="E5-RELATED"/>
    <property type="match status" value="1"/>
</dbReference>
<dbReference type="EMBL" id="CASHTH010003179">
    <property type="protein sequence ID" value="CAI8041316.1"/>
    <property type="molecule type" value="Genomic_DNA"/>
</dbReference>
<dbReference type="Gene3D" id="1.10.10.60">
    <property type="entry name" value="Homeodomain-like"/>
    <property type="match status" value="1"/>
</dbReference>
<reference evidence="9" key="1">
    <citation type="submission" date="2023-03" db="EMBL/GenBank/DDBJ databases">
        <authorList>
            <person name="Steffen K."/>
            <person name="Cardenas P."/>
        </authorList>
    </citation>
    <scope>NUCLEOTIDE SEQUENCE</scope>
</reference>
<dbReference type="GO" id="GO:0000978">
    <property type="term" value="F:RNA polymerase II cis-regulatory region sequence-specific DNA binding"/>
    <property type="evidence" value="ECO:0007669"/>
    <property type="project" value="TreeGrafter"/>
</dbReference>
<dbReference type="PROSITE" id="PS50071">
    <property type="entry name" value="HOMEOBOX_2"/>
    <property type="match status" value="1"/>
</dbReference>
<evidence type="ECO:0000259" key="8">
    <source>
        <dbReference type="PROSITE" id="PS50071"/>
    </source>
</evidence>